<dbReference type="GO" id="GO:0009252">
    <property type="term" value="P:peptidoglycan biosynthetic process"/>
    <property type="evidence" value="ECO:0007669"/>
    <property type="project" value="UniProtKB-UniRule"/>
</dbReference>
<dbReference type="KEGG" id="thal:A1OE_1200"/>
<dbReference type="InterPro" id="IPR016166">
    <property type="entry name" value="FAD-bd_PCMH"/>
</dbReference>
<evidence type="ECO:0000256" key="5">
    <source>
        <dbReference type="ARBA" id="ARBA00012518"/>
    </source>
</evidence>
<dbReference type="GO" id="GO:0005829">
    <property type="term" value="C:cytosol"/>
    <property type="evidence" value="ECO:0007669"/>
    <property type="project" value="TreeGrafter"/>
</dbReference>
<dbReference type="PANTHER" id="PTHR21071:SF4">
    <property type="entry name" value="UDP-N-ACETYLENOLPYRUVOYLGLUCOSAMINE REDUCTASE"/>
    <property type="match status" value="1"/>
</dbReference>
<dbReference type="InterPro" id="IPR036635">
    <property type="entry name" value="MurB_C_sf"/>
</dbReference>
<dbReference type="HAMAP" id="MF_00037">
    <property type="entry name" value="MurB"/>
    <property type="match status" value="1"/>
</dbReference>
<comment type="catalytic activity">
    <reaction evidence="18 19">
        <text>UDP-N-acetyl-alpha-D-muramate + NADP(+) = UDP-N-acetyl-3-O-(1-carboxyvinyl)-alpha-D-glucosamine + NADPH + H(+)</text>
        <dbReference type="Rhea" id="RHEA:12248"/>
        <dbReference type="ChEBI" id="CHEBI:15378"/>
        <dbReference type="ChEBI" id="CHEBI:57783"/>
        <dbReference type="ChEBI" id="CHEBI:58349"/>
        <dbReference type="ChEBI" id="CHEBI:68483"/>
        <dbReference type="ChEBI" id="CHEBI:70757"/>
        <dbReference type="EC" id="1.3.1.98"/>
    </reaction>
</comment>
<feature type="domain" description="FAD-binding PCMH-type" evidence="20">
    <location>
        <begin position="28"/>
        <end position="192"/>
    </location>
</feature>
<comment type="function">
    <text evidence="2 19">Cell wall formation.</text>
</comment>
<dbReference type="OrthoDB" id="9804753at2"/>
<dbReference type="GO" id="GO:0071555">
    <property type="term" value="P:cell wall organization"/>
    <property type="evidence" value="ECO:0007669"/>
    <property type="project" value="UniProtKB-KW"/>
</dbReference>
<dbReference type="AlphaFoldDB" id="K7ZDB4"/>
<keyword evidence="10 19" id="KW-0274">FAD</keyword>
<keyword evidence="12 19" id="KW-0133">Cell shape</keyword>
<comment type="similarity">
    <text evidence="19">Belongs to the MurB family.</text>
</comment>
<dbReference type="HOGENOM" id="CLU_035304_1_0_5"/>
<evidence type="ECO:0000256" key="19">
    <source>
        <dbReference type="HAMAP-Rule" id="MF_00037"/>
    </source>
</evidence>
<dbReference type="UniPathway" id="UPA00219"/>
<evidence type="ECO:0000256" key="18">
    <source>
        <dbReference type="ARBA" id="ARBA00048914"/>
    </source>
</evidence>
<evidence type="ECO:0000256" key="2">
    <source>
        <dbReference type="ARBA" id="ARBA00003921"/>
    </source>
</evidence>
<keyword evidence="15 19" id="KW-0131">Cell cycle</keyword>
<dbReference type="GO" id="GO:0051301">
    <property type="term" value="P:cell division"/>
    <property type="evidence" value="ECO:0007669"/>
    <property type="project" value="UniProtKB-KW"/>
</dbReference>
<evidence type="ECO:0000256" key="3">
    <source>
        <dbReference type="ARBA" id="ARBA00004496"/>
    </source>
</evidence>
<keyword evidence="16 19" id="KW-0961">Cell wall biogenesis/degradation</keyword>
<dbReference type="Gene3D" id="3.90.78.10">
    <property type="entry name" value="UDP-N-acetylenolpyruvoylglucosamine reductase, C-terminal domain"/>
    <property type="match status" value="1"/>
</dbReference>
<feature type="active site" description="Proton donor" evidence="19">
    <location>
        <position position="222"/>
    </location>
</feature>
<dbReference type="PANTHER" id="PTHR21071">
    <property type="entry name" value="UDP-N-ACETYLENOLPYRUVOYLGLUCOSAMINE REDUCTASE"/>
    <property type="match status" value="1"/>
</dbReference>
<evidence type="ECO:0000313" key="22">
    <source>
        <dbReference type="Proteomes" id="UP000010077"/>
    </source>
</evidence>
<dbReference type="Gene3D" id="3.30.465.10">
    <property type="match status" value="1"/>
</dbReference>
<dbReference type="STRING" id="1193729.A1OE_1200"/>
<comment type="pathway">
    <text evidence="4 19">Cell wall biogenesis; peptidoglycan biosynthesis.</text>
</comment>
<dbReference type="EC" id="1.3.1.98" evidence="5 19"/>
<evidence type="ECO:0000256" key="16">
    <source>
        <dbReference type="ARBA" id="ARBA00023316"/>
    </source>
</evidence>
<dbReference type="NCBIfam" id="TIGR00179">
    <property type="entry name" value="murB"/>
    <property type="match status" value="1"/>
</dbReference>
<reference evidence="21 22" key="1">
    <citation type="journal article" date="2012" name="Proc. Natl. Acad. Sci. U.S.A.">
        <title>Genome streamlining and chemical defense in a coral reef symbiosis.</title>
        <authorList>
            <person name="Kwan J.C."/>
            <person name="Donia M.S."/>
            <person name="Han A.W."/>
            <person name="Hirose E."/>
            <person name="Haygood M.G."/>
            <person name="Schmidt E.W."/>
        </authorList>
    </citation>
    <scope>NUCLEOTIDE SEQUENCE [LARGE SCALE GENOMIC DNA]</scope>
    <source>
        <strain evidence="21 22">L2</strain>
    </source>
</reference>
<gene>
    <name evidence="19 21" type="primary">murB</name>
    <name evidence="21" type="ORF">A1OE_1200</name>
</gene>
<proteinExistence type="inferred from homology"/>
<dbReference type="Gene3D" id="3.30.43.10">
    <property type="entry name" value="Uridine Diphospho-n-acetylenolpyruvylglucosamine Reductase, domain 2"/>
    <property type="match status" value="1"/>
</dbReference>
<dbReference type="InterPro" id="IPR011601">
    <property type="entry name" value="MurB_C"/>
</dbReference>
<evidence type="ECO:0000256" key="7">
    <source>
        <dbReference type="ARBA" id="ARBA00022490"/>
    </source>
</evidence>
<dbReference type="InterPro" id="IPR006094">
    <property type="entry name" value="Oxid_FAD_bind_N"/>
</dbReference>
<keyword evidence="13 19" id="KW-0573">Peptidoglycan synthesis</keyword>
<feature type="active site" evidence="19">
    <location>
        <position position="292"/>
    </location>
</feature>
<organism evidence="21 22">
    <name type="scientific">Candidatus Endolissoclinum faulkneri L2</name>
    <dbReference type="NCBI Taxonomy" id="1193729"/>
    <lineage>
        <taxon>Bacteria</taxon>
        <taxon>Pseudomonadati</taxon>
        <taxon>Pseudomonadota</taxon>
        <taxon>Alphaproteobacteria</taxon>
        <taxon>Rhodospirillales</taxon>
        <taxon>Rhodospirillaceae</taxon>
        <taxon>Candidatus Endolissoclinum</taxon>
    </lineage>
</organism>
<dbReference type="InterPro" id="IPR016167">
    <property type="entry name" value="FAD-bd_PCMH_sub1"/>
</dbReference>
<protein>
    <recommendedName>
        <fullName evidence="6 19">UDP-N-acetylenolpyruvoylglucosamine reductase</fullName>
        <ecNumber evidence="5 19">1.3.1.98</ecNumber>
    </recommendedName>
    <alternativeName>
        <fullName evidence="17 19">UDP-N-acetylmuramate dehydrogenase</fullName>
    </alternativeName>
</protein>
<evidence type="ECO:0000256" key="9">
    <source>
        <dbReference type="ARBA" id="ARBA00022630"/>
    </source>
</evidence>
<keyword evidence="7 19" id="KW-0963">Cytoplasm</keyword>
<evidence type="ECO:0000259" key="20">
    <source>
        <dbReference type="PROSITE" id="PS51387"/>
    </source>
</evidence>
<dbReference type="Pfam" id="PF01565">
    <property type="entry name" value="FAD_binding_4"/>
    <property type="match status" value="1"/>
</dbReference>
<dbReference type="GO" id="GO:0008360">
    <property type="term" value="P:regulation of cell shape"/>
    <property type="evidence" value="ECO:0007669"/>
    <property type="project" value="UniProtKB-KW"/>
</dbReference>
<evidence type="ECO:0000256" key="13">
    <source>
        <dbReference type="ARBA" id="ARBA00022984"/>
    </source>
</evidence>
<comment type="cofactor">
    <cofactor evidence="1 19">
        <name>FAD</name>
        <dbReference type="ChEBI" id="CHEBI:57692"/>
    </cofactor>
</comment>
<dbReference type="PROSITE" id="PS51387">
    <property type="entry name" value="FAD_PCMH"/>
    <property type="match status" value="1"/>
</dbReference>
<keyword evidence="14 19" id="KW-0560">Oxidoreductase</keyword>
<dbReference type="Pfam" id="PF02873">
    <property type="entry name" value="MurB_C"/>
    <property type="match status" value="1"/>
</dbReference>
<evidence type="ECO:0000256" key="12">
    <source>
        <dbReference type="ARBA" id="ARBA00022960"/>
    </source>
</evidence>
<dbReference type="GO" id="GO:0008762">
    <property type="term" value="F:UDP-N-acetylmuramate dehydrogenase activity"/>
    <property type="evidence" value="ECO:0007669"/>
    <property type="project" value="UniProtKB-UniRule"/>
</dbReference>
<evidence type="ECO:0000256" key="1">
    <source>
        <dbReference type="ARBA" id="ARBA00001974"/>
    </source>
</evidence>
<keyword evidence="8 19" id="KW-0132">Cell division</keyword>
<evidence type="ECO:0000256" key="17">
    <source>
        <dbReference type="ARBA" id="ARBA00031026"/>
    </source>
</evidence>
<evidence type="ECO:0000256" key="8">
    <source>
        <dbReference type="ARBA" id="ARBA00022618"/>
    </source>
</evidence>
<dbReference type="InterPro" id="IPR003170">
    <property type="entry name" value="MurB"/>
</dbReference>
<dbReference type="RefSeq" id="WP_015088874.1">
    <property type="nucleotide sequence ID" value="NC_019566.1"/>
</dbReference>
<evidence type="ECO:0000256" key="14">
    <source>
        <dbReference type="ARBA" id="ARBA00023002"/>
    </source>
</evidence>
<dbReference type="SUPFAM" id="SSF56176">
    <property type="entry name" value="FAD-binding/transporter-associated domain-like"/>
    <property type="match status" value="1"/>
</dbReference>
<feature type="active site" evidence="19">
    <location>
        <position position="172"/>
    </location>
</feature>
<dbReference type="PATRIC" id="fig|1193729.4.peg.642"/>
<evidence type="ECO:0000256" key="6">
    <source>
        <dbReference type="ARBA" id="ARBA00015188"/>
    </source>
</evidence>
<keyword evidence="22" id="KW-1185">Reference proteome</keyword>
<dbReference type="GO" id="GO:0071949">
    <property type="term" value="F:FAD binding"/>
    <property type="evidence" value="ECO:0007669"/>
    <property type="project" value="InterPro"/>
</dbReference>
<evidence type="ECO:0000256" key="4">
    <source>
        <dbReference type="ARBA" id="ARBA00004752"/>
    </source>
</evidence>
<dbReference type="EMBL" id="CP003539">
    <property type="protein sequence ID" value="AFX99376.1"/>
    <property type="molecule type" value="Genomic_DNA"/>
</dbReference>
<name>K7ZDB4_9PROT</name>
<dbReference type="NCBIfam" id="NF010480">
    <property type="entry name" value="PRK13905.1"/>
    <property type="match status" value="1"/>
</dbReference>
<dbReference type="InterPro" id="IPR016169">
    <property type="entry name" value="FAD-bd_PCMH_sub2"/>
</dbReference>
<evidence type="ECO:0000256" key="15">
    <source>
        <dbReference type="ARBA" id="ARBA00023306"/>
    </source>
</evidence>
<evidence type="ECO:0000256" key="11">
    <source>
        <dbReference type="ARBA" id="ARBA00022857"/>
    </source>
</evidence>
<dbReference type="SUPFAM" id="SSF56194">
    <property type="entry name" value="Uridine diphospho-N-Acetylenolpyruvylglucosamine reductase, MurB, C-terminal domain"/>
    <property type="match status" value="1"/>
</dbReference>
<evidence type="ECO:0000313" key="21">
    <source>
        <dbReference type="EMBL" id="AFX99376.1"/>
    </source>
</evidence>
<keyword evidence="11 19" id="KW-0521">NADP</keyword>
<dbReference type="InterPro" id="IPR036318">
    <property type="entry name" value="FAD-bd_PCMH-like_sf"/>
</dbReference>
<accession>K7ZDB4</accession>
<dbReference type="Proteomes" id="UP000010077">
    <property type="component" value="Chromosome"/>
</dbReference>
<evidence type="ECO:0000256" key="10">
    <source>
        <dbReference type="ARBA" id="ARBA00022827"/>
    </source>
</evidence>
<dbReference type="eggNOG" id="COG0812">
    <property type="taxonomic scope" value="Bacteria"/>
</dbReference>
<keyword evidence="9 19" id="KW-0285">Flavoprotein</keyword>
<sequence>MNKLIDQLPKVRGQYYGDTSLAPLTWFKVGGPAEVLYYPADEKDLICFLANKPNGVPVTVIGLGSNLLVRSGGLDGVVIRLRKPFAKITINDDKIIAGAGALDVTVAAKAQKAGLGGLEFLSGIPGSIGGALRMNAGAYGKEVCDALISAQVLDPVGNVYIISSEDMGFSYRNSKLPVDWIVIQATFQAKPGVEAKNIAKRMRKIQSVRNSTQPYHARTCGSTFTNPSGDKAWNLINKAGCCGLRIGNAMVSELHCNFLLNIGNATSDDIERLGEEVRFRVKETSGFELDWEIHRIGKIVNVREET</sequence>
<comment type="subcellular location">
    <subcellularLocation>
        <location evidence="3 19">Cytoplasm</location>
    </subcellularLocation>
</comment>